<keyword evidence="7" id="KW-0964">Secreted</keyword>
<dbReference type="GO" id="GO:0009424">
    <property type="term" value="C:bacterial-type flagellum hook"/>
    <property type="evidence" value="ECO:0007669"/>
    <property type="project" value="UniProtKB-UniRule"/>
</dbReference>
<dbReference type="GO" id="GO:0071973">
    <property type="term" value="P:bacterial-type flagellum-dependent cell motility"/>
    <property type="evidence" value="ECO:0007669"/>
    <property type="project" value="TreeGrafter"/>
</dbReference>
<dbReference type="EMBL" id="DAAXCJ010000012">
    <property type="protein sequence ID" value="HAG0390757.1"/>
    <property type="molecule type" value="Genomic_DNA"/>
</dbReference>
<dbReference type="Pfam" id="PF07196">
    <property type="entry name" value="Flagellin_IN"/>
    <property type="match status" value="1"/>
</dbReference>
<sequence>MGITSLGIGAGLDTASMLQKMKESEQTRLNPYTNKQKNCKGKISAWGKISSLLSSLRKSVTSLDGDAFNTLTVSSNKAFTAMAGSGAQADIHDITVQQLAQAHKLRTKTQNSADLALGTSQGGKRTVTITQKDGSVTKVELEDDETSLNQIAKAINKQKGDVSASVQRTDNGYQLVLSSKKTGTDGEMSIKVDGDTALGGILDTSAGGRHVDDAGNPVAGDPGRNDNMVVVADAKNAKLRVDGSDYTRSSNNITDILDGITLKLNKVSEKDNKGNFIPEELTLTADTSAIKTSLKEFVKQYNALLSATSDASKYVKNESSNSGSETVVMPSSKNGALMGDSMLRGLVSEVRSTVNGVYGDADYSSLADLGIKIDPATGQMTLDESKLDEAIADNPEQISYIFTGKGNSDGLANILDSIITDYIGDDKDNKEGIIKKATENLDSELKTIQQQIDKTQKLIDAQVERYRLQFQNLDTAMSKLNSAGSQLTALLSSL</sequence>
<dbReference type="InterPro" id="IPR003481">
    <property type="entry name" value="FliD_N"/>
</dbReference>
<evidence type="ECO:0000256" key="3">
    <source>
        <dbReference type="ARBA" id="ARBA00016246"/>
    </source>
</evidence>
<keyword evidence="5 7" id="KW-0975">Bacterial flagellum</keyword>
<dbReference type="InterPro" id="IPR010809">
    <property type="entry name" value="FliD_C"/>
</dbReference>
<gene>
    <name evidence="10" type="primary">fliD</name>
    <name evidence="10" type="ORF">G8S59_004054</name>
</gene>
<feature type="domain" description="Flagellar hook-associated protein 2 N-terminal" evidence="8">
    <location>
        <begin position="11"/>
        <end position="103"/>
    </location>
</feature>
<organism evidence="10">
    <name type="scientific">Salmonella enterica</name>
    <name type="common">Salmonella choleraesuis</name>
    <dbReference type="NCBI Taxonomy" id="28901"/>
    <lineage>
        <taxon>Bacteria</taxon>
        <taxon>Pseudomonadati</taxon>
        <taxon>Pseudomonadota</taxon>
        <taxon>Gammaproteobacteria</taxon>
        <taxon>Enterobacterales</taxon>
        <taxon>Enterobacteriaceae</taxon>
        <taxon>Salmonella</taxon>
    </lineage>
</organism>
<dbReference type="PANTHER" id="PTHR30288">
    <property type="entry name" value="FLAGELLAR CAP/ASSEMBLY PROTEIN FLID"/>
    <property type="match status" value="1"/>
</dbReference>
<accession>A0A756YGE9</accession>
<comment type="caution">
    <text evidence="10">The sequence shown here is derived from an EMBL/GenBank/DDBJ whole genome shotgun (WGS) entry which is preliminary data.</text>
</comment>
<dbReference type="GO" id="GO:0005576">
    <property type="term" value="C:extracellular region"/>
    <property type="evidence" value="ECO:0007669"/>
    <property type="project" value="UniProtKB-SubCell"/>
</dbReference>
<keyword evidence="10" id="KW-0282">Flagellum</keyword>
<keyword evidence="10" id="KW-0966">Cell projection</keyword>
<comment type="similarity">
    <text evidence="1 7">Belongs to the FliD family.</text>
</comment>
<keyword evidence="10" id="KW-0969">Cilium</keyword>
<comment type="subcellular location">
    <subcellularLocation>
        <location evidence="7">Secreted</location>
    </subcellularLocation>
    <subcellularLocation>
        <location evidence="7">Bacterial flagellum</location>
    </subcellularLocation>
</comment>
<evidence type="ECO:0000256" key="7">
    <source>
        <dbReference type="RuleBase" id="RU362066"/>
    </source>
</evidence>
<dbReference type="GO" id="GO:0009421">
    <property type="term" value="C:bacterial-type flagellum filament cap"/>
    <property type="evidence" value="ECO:0007669"/>
    <property type="project" value="InterPro"/>
</dbReference>
<dbReference type="GO" id="GO:0007155">
    <property type="term" value="P:cell adhesion"/>
    <property type="evidence" value="ECO:0007669"/>
    <property type="project" value="InterPro"/>
</dbReference>
<evidence type="ECO:0000256" key="4">
    <source>
        <dbReference type="ARBA" id="ARBA00023054"/>
    </source>
</evidence>
<name>A0A756YGE9_SALER</name>
<evidence type="ECO:0000256" key="2">
    <source>
        <dbReference type="ARBA" id="ARBA00011255"/>
    </source>
</evidence>
<comment type="function">
    <text evidence="7">Required for morphogenesis and for the elongation of the flagellar filament by facilitating polymerization of the flagellin monomers at the tip of growing filament. Forms a capping structure, which prevents flagellin subunits (transported through the central channel of the flagellum) from leaking out without polymerization at the distal end.</text>
</comment>
<evidence type="ECO:0000256" key="5">
    <source>
        <dbReference type="ARBA" id="ARBA00023143"/>
    </source>
</evidence>
<evidence type="ECO:0000313" key="10">
    <source>
        <dbReference type="EMBL" id="HAG0390757.1"/>
    </source>
</evidence>
<feature type="coiled-coil region" evidence="7">
    <location>
        <begin position="434"/>
        <end position="465"/>
    </location>
</feature>
<proteinExistence type="inferred from homology"/>
<dbReference type="InterPro" id="IPR040026">
    <property type="entry name" value="FliD"/>
</dbReference>
<dbReference type="Pfam" id="PF07195">
    <property type="entry name" value="FliD_C"/>
    <property type="match status" value="1"/>
</dbReference>
<evidence type="ECO:0000259" key="8">
    <source>
        <dbReference type="Pfam" id="PF02465"/>
    </source>
</evidence>
<dbReference type="InterPro" id="IPR010810">
    <property type="entry name" value="Flagellin_hook_IN_motif"/>
</dbReference>
<reference evidence="10" key="1">
    <citation type="journal article" date="2018" name="Genome Biol.">
        <title>SKESA: strategic k-mer extension for scrupulous assemblies.</title>
        <authorList>
            <person name="Souvorov A."/>
            <person name="Agarwala R."/>
            <person name="Lipman D.J."/>
        </authorList>
    </citation>
    <scope>NUCLEOTIDE SEQUENCE</scope>
    <source>
        <strain evidence="10">MA.CK_97/00011857</strain>
    </source>
</reference>
<evidence type="ECO:0000256" key="6">
    <source>
        <dbReference type="ARBA" id="ARBA00025175"/>
    </source>
</evidence>
<dbReference type="Pfam" id="PF02465">
    <property type="entry name" value="FliD_N"/>
    <property type="match status" value="1"/>
</dbReference>
<evidence type="ECO:0000259" key="9">
    <source>
        <dbReference type="Pfam" id="PF07195"/>
    </source>
</evidence>
<protein>
    <recommendedName>
        <fullName evidence="3 7">Flagellar hook-associated protein 2</fullName>
        <shortName evidence="7">HAP2</shortName>
    </recommendedName>
    <alternativeName>
        <fullName evidence="7">Flagellar cap protein</fullName>
    </alternativeName>
</protein>
<comment type="subunit">
    <text evidence="2 7">Homopentamer.</text>
</comment>
<evidence type="ECO:0000256" key="1">
    <source>
        <dbReference type="ARBA" id="ARBA00009764"/>
    </source>
</evidence>
<dbReference type="AlphaFoldDB" id="A0A756YGE9"/>
<comment type="function">
    <text evidence="6">Required for the morphogenesis and for the elongation of the flagellar filament by facilitating polymerization of the flagellin monomers at the tip of growing filament. Forms a capping structure, which prevents flagellin subunits (transported through the central channel of the flagellum) from leaking out without polymerization at the distal end.</text>
</comment>
<reference evidence="10" key="2">
    <citation type="submission" date="2020-02" db="EMBL/GenBank/DDBJ databases">
        <authorList>
            <consortium name="NCBI Pathogen Detection Project"/>
        </authorList>
    </citation>
    <scope>NUCLEOTIDE SEQUENCE</scope>
    <source>
        <strain evidence="10">MA.CK_97/00011857</strain>
    </source>
</reference>
<feature type="domain" description="Flagellar hook-associated protein 2 C-terminal" evidence="9">
    <location>
        <begin position="234"/>
        <end position="482"/>
    </location>
</feature>
<dbReference type="PANTHER" id="PTHR30288:SF0">
    <property type="entry name" value="FLAGELLAR HOOK-ASSOCIATED PROTEIN 2"/>
    <property type="match status" value="1"/>
</dbReference>
<keyword evidence="4 7" id="KW-0175">Coiled coil</keyword>